<keyword evidence="1" id="KW-0812">Transmembrane</keyword>
<feature type="transmembrane region" description="Helical" evidence="1">
    <location>
        <begin position="86"/>
        <end position="109"/>
    </location>
</feature>
<organism evidence="3">
    <name type="scientific">Mycoplasmopsis pulmonis (strain UAB CTIP)</name>
    <name type="common">Mycoplasma pulmonis</name>
    <dbReference type="NCBI Taxonomy" id="272635"/>
    <lineage>
        <taxon>Bacteria</taxon>
        <taxon>Bacillati</taxon>
        <taxon>Mycoplasmatota</taxon>
        <taxon>Mycoplasmoidales</taxon>
        <taxon>Metamycoplasmataceae</taxon>
        <taxon>Mycoplasmopsis</taxon>
    </lineage>
</organism>
<accession>Q98Q34</accession>
<protein>
    <submittedName>
        <fullName evidence="2">Uncharacterized protein</fullName>
    </submittedName>
</protein>
<proteinExistence type="predicted"/>
<dbReference type="eggNOG" id="ENOG5031YG6">
    <property type="taxonomic scope" value="Bacteria"/>
</dbReference>
<evidence type="ECO:0000313" key="3">
    <source>
        <dbReference type="Proteomes" id="UP000000528"/>
    </source>
</evidence>
<dbReference type="Proteomes" id="UP000000528">
    <property type="component" value="Chromosome"/>
</dbReference>
<keyword evidence="1" id="KW-0472">Membrane</keyword>
<dbReference type="HOGENOM" id="CLU_930075_0_0_14"/>
<dbReference type="BioCyc" id="MPUL272635:G1GT6-543-MONOMER"/>
<reference evidence="2 3" key="1">
    <citation type="journal article" date="2001" name="Nucleic Acids Res.">
        <title>The complete genome sequence of the murine respiratory pathogen Mycoplasma pulmonis.</title>
        <authorList>
            <person name="Chambaud I."/>
            <person name="Heilig R."/>
            <person name="Ferris S."/>
            <person name="Barbe V."/>
            <person name="Samson D."/>
            <person name="Galisson F."/>
            <person name="Moszer I."/>
            <person name="Dybvig K."/>
            <person name="Wroblewski H."/>
            <person name="Viari A."/>
            <person name="Rocha E.P.C."/>
            <person name="Blanchard A."/>
        </authorList>
    </citation>
    <scope>NUCLEOTIDE SEQUENCE [LARGE SCALE GENOMIC DNA]</scope>
    <source>
        <strain evidence="2 3">UAB CTIP</strain>
    </source>
</reference>
<evidence type="ECO:0000313" key="2">
    <source>
        <dbReference type="EMBL" id="CAC13708.1"/>
    </source>
</evidence>
<feature type="transmembrane region" description="Helical" evidence="1">
    <location>
        <begin position="202"/>
        <end position="224"/>
    </location>
</feature>
<dbReference type="AlphaFoldDB" id="Q98Q34"/>
<dbReference type="KEGG" id="mpu:MYPU_5350"/>
<keyword evidence="1" id="KW-1133">Transmembrane helix</keyword>
<evidence type="ECO:0000256" key="1">
    <source>
        <dbReference type="SAM" id="Phobius"/>
    </source>
</evidence>
<keyword evidence="3" id="KW-1185">Reference proteome</keyword>
<gene>
    <name evidence="2" type="ordered locus">MYPU_5350</name>
</gene>
<name>Q98Q34_MYCPU</name>
<dbReference type="RefSeq" id="WP_010925336.1">
    <property type="nucleotide sequence ID" value="NC_002771.1"/>
</dbReference>
<sequence length="299" mass="34851">MLKNNLKISVLEFAQRAKNKTLLKWKVYRSIFWILTIFTLVFGLFSAIMGTAKIASSRFPEQYSFIVNFFVSKKIENGKEIVVDQWPIFVLFIGIFLSIINGLMALFAIKNQWVENKEKNIQISLQFKLFEASEEKYKDLKQREKEFLLFSQINSILKTSSRLLNKEKLEIQEQKIKKCFNTSDIEELYKKLQIKHLRSKSIFLFFNISLILISSLMGFLSAYSIAKNSNLESVKIFIVISFITVVVSFLTNLLVTFSLSSKAQKIDEQIEKIDLMLKDIKNESDIKINELFENISKID</sequence>
<dbReference type="STRING" id="272635.gene:17577137"/>
<feature type="transmembrane region" description="Helical" evidence="1">
    <location>
        <begin position="30"/>
        <end position="52"/>
    </location>
</feature>
<dbReference type="EMBL" id="AL445565">
    <property type="protein sequence ID" value="CAC13708.1"/>
    <property type="molecule type" value="Genomic_DNA"/>
</dbReference>
<dbReference type="PIR" id="G90578">
    <property type="entry name" value="G90578"/>
</dbReference>
<feature type="transmembrane region" description="Helical" evidence="1">
    <location>
        <begin position="236"/>
        <end position="255"/>
    </location>
</feature>